<feature type="transmembrane region" description="Helical" evidence="10">
    <location>
        <begin position="1198"/>
        <end position="1216"/>
    </location>
</feature>
<feature type="compositionally biased region" description="Polar residues" evidence="9">
    <location>
        <begin position="56"/>
        <end position="71"/>
    </location>
</feature>
<dbReference type="InterPro" id="IPR029481">
    <property type="entry name" value="ABC_trans_N"/>
</dbReference>
<dbReference type="EMBL" id="MCGR01000022">
    <property type="protein sequence ID" value="ORY81798.1"/>
    <property type="molecule type" value="Genomic_DNA"/>
</dbReference>
<feature type="compositionally biased region" description="Polar residues" evidence="9">
    <location>
        <begin position="1"/>
        <end position="12"/>
    </location>
</feature>
<comment type="caution">
    <text evidence="12">The sequence shown here is derived from an EMBL/GenBank/DDBJ whole genome shotgun (WGS) entry which is preliminary data.</text>
</comment>
<dbReference type="InterPro" id="IPR043926">
    <property type="entry name" value="ABCG_dom"/>
</dbReference>
<dbReference type="SMART" id="SM00382">
    <property type="entry name" value="AAA"/>
    <property type="match status" value="2"/>
</dbReference>
<feature type="transmembrane region" description="Helical" evidence="10">
    <location>
        <begin position="738"/>
        <end position="758"/>
    </location>
</feature>
<dbReference type="InterPro" id="IPR013525">
    <property type="entry name" value="ABC2_TM"/>
</dbReference>
<evidence type="ECO:0000256" key="8">
    <source>
        <dbReference type="ARBA" id="ARBA00023136"/>
    </source>
</evidence>
<feature type="transmembrane region" description="Helical" evidence="10">
    <location>
        <begin position="1431"/>
        <end position="1455"/>
    </location>
</feature>
<dbReference type="InterPro" id="IPR027417">
    <property type="entry name" value="P-loop_NTPase"/>
</dbReference>
<comment type="similarity">
    <text evidence="2">Belongs to the ABC transporter superfamily. ABCG family. PDR (TC 3.A.1.205) subfamily.</text>
</comment>
<name>A0A1Y2FCZ4_9BASI</name>
<dbReference type="InterPro" id="IPR017871">
    <property type="entry name" value="ABC_transporter-like_CS"/>
</dbReference>
<feature type="compositionally biased region" description="Basic and acidic residues" evidence="9">
    <location>
        <begin position="32"/>
        <end position="52"/>
    </location>
</feature>
<dbReference type="GO" id="GO:0016887">
    <property type="term" value="F:ATP hydrolysis activity"/>
    <property type="evidence" value="ECO:0007669"/>
    <property type="project" value="InterPro"/>
</dbReference>
<dbReference type="SUPFAM" id="SSF52540">
    <property type="entry name" value="P-loop containing nucleoside triphosphate hydrolases"/>
    <property type="match status" value="2"/>
</dbReference>
<dbReference type="InterPro" id="IPR034001">
    <property type="entry name" value="ABCG_PDR_1"/>
</dbReference>
<feature type="transmembrane region" description="Helical" evidence="10">
    <location>
        <begin position="489"/>
        <end position="513"/>
    </location>
</feature>
<evidence type="ECO:0000256" key="1">
    <source>
        <dbReference type="ARBA" id="ARBA00004141"/>
    </source>
</evidence>
<feature type="transmembrane region" description="Helical" evidence="10">
    <location>
        <begin position="598"/>
        <end position="620"/>
    </location>
</feature>
<dbReference type="InterPro" id="IPR003593">
    <property type="entry name" value="AAA+_ATPase"/>
</dbReference>
<feature type="transmembrane region" description="Helical" evidence="10">
    <location>
        <begin position="632"/>
        <end position="652"/>
    </location>
</feature>
<keyword evidence="8 10" id="KW-0472">Membrane</keyword>
<dbReference type="Pfam" id="PF14510">
    <property type="entry name" value="ABC_trans_N"/>
    <property type="match status" value="1"/>
</dbReference>
<sequence>MAGPPSSSNASSEETRAPATEYTQNAGTQKPIETEHVSLKHFDNEGHDELSRRLSRTQSRASAFSTHTQDPTAEDFDYESHLRHVLRKGEREGVLRRELGVAFKDLKVTGDGSGLAFGPTIGDVATGITRLPATIKAARHPTRKNILVDFEGTVKPKEMLLVLGRPGSGCSTLLKVLSNNTEAYKSVEGTRSYDGATPAEMAKHHAGDIAYLPEDDHHLPHLTVGETLTFAASTRTPAAGARIGTREEAIAETRDVLVTLFGLRHTLNTKVGNDIVRGVSGGERKRVSIAEMMSAGAKLACHDNSTRGLDASTALEYARALRIGTDVASLSTILSIYQCGENIFTLFDKICVIYDGRMVYYGPMGQAVQYFIDMGYKPQSRQTSADFCVAVTDPKGRFVREGYENRVPKTADEFAAYWKNSELGKKNAEEAARAIAGASDSSEHLEQFRQSAKAEKAKHLSKDSKFVISYPMQVRLAMKRRFQMQMGEIPTLAITTIAAIFQALIIGSVYFQMPKDTSGFFSRGGVIFFAILYNSFTGMAEITNSYSQRPIVVRQRQYAMLRPSADILALNIVDAPFKLITVFFFDLILYFMTGLQVSASQFFVFILFTYVSNLAMLAIFRSLASANRHEPNATLAAGILVLIIAIYVGYSIPRPSMKVWFRWLSYAQPVSFGFESLIANEFRTLNVPCAMLVPSGPAYPGIDIANQVCSVQGAQTGSSIVVGADYLQATFGYTWNNAWRNLGIIFGYLVFFLGVNLATTEVQRDESATGGVMIFKRGAAPKELERVIAGGLGDEEKGQIAPARIEAGVSEGEKEAAAKTLETASDIFTWRNVCYDVQIKGETRRLLDNVSGYVMPGKMTCLMGESGAGKTTLLNTLAQRVTTGVVTGDMLVNGKPLPISFQRQTGYCQQQDTHLPTATVREALIFSARLRQPASVPDAEKLEYVEEIITLLEMDSYAEAIVGEVGMGLNVEQRKRLTIAVELAAKPALLIFLDEPSSGLDSQSSWSIMQLLRKLADHGQAILATIHQPSSELFQVFDRLLLLKKGGQTVYFGNIGENSETLIKYFGSRSELQCGPKDNPAEYILDVIGAGAGATAKEDWYGLWKSSDEFKATQKQIDDYHQQYANRESAADASPDSGRGYAAHSYTQFWVVTQRIFQNYWRDPTYVMAKVGLNVVAGLFIGFSFWDSPGNVAGTQNKLFAVFMAVVLAAPLSQQLQPKYISIRTLWDARERPSRMYNWPIMVASNVLVEMPFNIVAGTLFFFCWYWTVGFPSETNRAGYAYLMYMLFELYFATFAQFVSAFSPNAMAASILFSTFFSFVIIFNGVVQPVSQLPAFWSSWMYHLTPFTYLIEGLLVNAMGGTSVTCGQNEFQVVIPPAGQQCIDYLSAYTSSVAGYAQVLDNGDCGFCTYASGDQFLSSLGMDFAHRWRDIGLMCAYIVFNVFAVFACTYLYSIFDWTKLSFKKSKKSEA</sequence>
<evidence type="ECO:0000256" key="5">
    <source>
        <dbReference type="ARBA" id="ARBA00022741"/>
    </source>
</evidence>
<dbReference type="Pfam" id="PF00005">
    <property type="entry name" value="ABC_tran"/>
    <property type="match status" value="2"/>
</dbReference>
<feature type="domain" description="ABC transporter" evidence="11">
    <location>
        <begin position="129"/>
        <end position="380"/>
    </location>
</feature>
<dbReference type="PROSITE" id="PS00211">
    <property type="entry name" value="ABC_TRANSPORTER_1"/>
    <property type="match status" value="1"/>
</dbReference>
<accession>A0A1Y2FCZ4</accession>
<evidence type="ECO:0000256" key="9">
    <source>
        <dbReference type="SAM" id="MobiDB-lite"/>
    </source>
</evidence>
<gene>
    <name evidence="12" type="ORF">BCR35DRAFT_321335</name>
</gene>
<feature type="transmembrane region" description="Helical" evidence="10">
    <location>
        <begin position="1306"/>
        <end position="1327"/>
    </location>
</feature>
<feature type="transmembrane region" description="Helical" evidence="10">
    <location>
        <begin position="525"/>
        <end position="546"/>
    </location>
</feature>
<dbReference type="GO" id="GO:0140359">
    <property type="term" value="F:ABC-type transporter activity"/>
    <property type="evidence" value="ECO:0007669"/>
    <property type="project" value="InterPro"/>
</dbReference>
<evidence type="ECO:0000313" key="12">
    <source>
        <dbReference type="EMBL" id="ORY81798.1"/>
    </source>
</evidence>
<proteinExistence type="inferred from homology"/>
<evidence type="ECO:0000256" key="3">
    <source>
        <dbReference type="ARBA" id="ARBA00022448"/>
    </source>
</evidence>
<evidence type="ECO:0000256" key="4">
    <source>
        <dbReference type="ARBA" id="ARBA00022692"/>
    </source>
</evidence>
<evidence type="ECO:0000256" key="2">
    <source>
        <dbReference type="ARBA" id="ARBA00006012"/>
    </source>
</evidence>
<keyword evidence="6" id="KW-0067">ATP-binding</keyword>
<feature type="region of interest" description="Disordered" evidence="9">
    <location>
        <begin position="1"/>
        <end position="72"/>
    </location>
</feature>
<reference evidence="12 13" key="1">
    <citation type="submission" date="2016-07" db="EMBL/GenBank/DDBJ databases">
        <title>Pervasive Adenine N6-methylation of Active Genes in Fungi.</title>
        <authorList>
            <consortium name="DOE Joint Genome Institute"/>
            <person name="Mondo S.J."/>
            <person name="Dannebaum R.O."/>
            <person name="Kuo R.C."/>
            <person name="Labutti K."/>
            <person name="Haridas S."/>
            <person name="Kuo A."/>
            <person name="Salamov A."/>
            <person name="Ahrendt S.R."/>
            <person name="Lipzen A."/>
            <person name="Sullivan W."/>
            <person name="Andreopoulos W.B."/>
            <person name="Clum A."/>
            <person name="Lindquist E."/>
            <person name="Daum C."/>
            <person name="Ramamoorthy G.K."/>
            <person name="Gryganskyi A."/>
            <person name="Culley D."/>
            <person name="Magnuson J.K."/>
            <person name="James T.Y."/>
            <person name="O'Malley M.A."/>
            <person name="Stajich J.E."/>
            <person name="Spatafora J.W."/>
            <person name="Visel A."/>
            <person name="Grigoriev I.V."/>
        </authorList>
    </citation>
    <scope>NUCLEOTIDE SEQUENCE [LARGE SCALE GENOMIC DNA]</scope>
    <source>
        <strain evidence="12 13">62-1032</strain>
    </source>
</reference>
<organism evidence="12 13">
    <name type="scientific">Leucosporidium creatinivorum</name>
    <dbReference type="NCBI Taxonomy" id="106004"/>
    <lineage>
        <taxon>Eukaryota</taxon>
        <taxon>Fungi</taxon>
        <taxon>Dikarya</taxon>
        <taxon>Basidiomycota</taxon>
        <taxon>Pucciniomycotina</taxon>
        <taxon>Microbotryomycetes</taxon>
        <taxon>Leucosporidiales</taxon>
        <taxon>Leucosporidium</taxon>
    </lineage>
</organism>
<dbReference type="FunCoup" id="A0A1Y2FCZ4">
    <property type="interactions" value="105"/>
</dbReference>
<protein>
    <submittedName>
        <fullName evidence="12">ABC-2 type transporter-domain-containing protein</fullName>
    </submittedName>
</protein>
<feature type="transmembrane region" description="Helical" evidence="10">
    <location>
        <begin position="1280"/>
        <end position="1299"/>
    </location>
</feature>
<evidence type="ECO:0000256" key="6">
    <source>
        <dbReference type="ARBA" id="ARBA00022840"/>
    </source>
</evidence>
<keyword evidence="5" id="KW-0547">Nucleotide-binding</keyword>
<dbReference type="OrthoDB" id="245989at2759"/>
<dbReference type="PROSITE" id="PS50893">
    <property type="entry name" value="ABC_TRANSPORTER_2"/>
    <property type="match status" value="2"/>
</dbReference>
<comment type="subcellular location">
    <subcellularLocation>
        <location evidence="1">Membrane</location>
        <topology evidence="1">Multi-pass membrane protein</topology>
    </subcellularLocation>
</comment>
<keyword evidence="7 10" id="KW-1133">Transmembrane helix</keyword>
<dbReference type="CDD" id="cd03232">
    <property type="entry name" value="ABCG_PDR_domain2"/>
    <property type="match status" value="1"/>
</dbReference>
<keyword evidence="13" id="KW-1185">Reference proteome</keyword>
<keyword evidence="3" id="KW-0813">Transport</keyword>
<keyword evidence="4 10" id="KW-0812">Transmembrane</keyword>
<dbReference type="FunFam" id="3.40.50.300:FF:000054">
    <property type="entry name" value="ABC multidrug transporter atrF"/>
    <property type="match status" value="1"/>
</dbReference>
<dbReference type="InterPro" id="IPR034003">
    <property type="entry name" value="ABCG_PDR_2"/>
</dbReference>
<feature type="transmembrane region" description="Helical" evidence="10">
    <location>
        <begin position="567"/>
        <end position="592"/>
    </location>
</feature>
<dbReference type="GO" id="GO:0016020">
    <property type="term" value="C:membrane"/>
    <property type="evidence" value="ECO:0007669"/>
    <property type="project" value="UniProtKB-SubCell"/>
</dbReference>
<dbReference type="GO" id="GO:0005524">
    <property type="term" value="F:ATP binding"/>
    <property type="evidence" value="ECO:0007669"/>
    <property type="project" value="UniProtKB-KW"/>
</dbReference>
<dbReference type="Proteomes" id="UP000193467">
    <property type="component" value="Unassembled WGS sequence"/>
</dbReference>
<feature type="transmembrane region" description="Helical" evidence="10">
    <location>
        <begin position="1237"/>
        <end position="1268"/>
    </location>
</feature>
<dbReference type="InterPro" id="IPR003439">
    <property type="entry name" value="ABC_transporter-like_ATP-bd"/>
</dbReference>
<evidence type="ECO:0000256" key="7">
    <source>
        <dbReference type="ARBA" id="ARBA00022989"/>
    </source>
</evidence>
<evidence type="ECO:0000259" key="11">
    <source>
        <dbReference type="PROSITE" id="PS50893"/>
    </source>
</evidence>
<dbReference type="STRING" id="106004.A0A1Y2FCZ4"/>
<dbReference type="Gene3D" id="3.40.50.300">
    <property type="entry name" value="P-loop containing nucleotide triphosphate hydrolases"/>
    <property type="match status" value="2"/>
</dbReference>
<dbReference type="Pfam" id="PF01061">
    <property type="entry name" value="ABC2_membrane"/>
    <property type="match status" value="2"/>
</dbReference>
<dbReference type="Pfam" id="PF19055">
    <property type="entry name" value="ABC2_membrane_7"/>
    <property type="match status" value="1"/>
</dbReference>
<evidence type="ECO:0000256" key="10">
    <source>
        <dbReference type="SAM" id="Phobius"/>
    </source>
</evidence>
<dbReference type="Pfam" id="PF06422">
    <property type="entry name" value="PDR_CDR"/>
    <property type="match status" value="2"/>
</dbReference>
<feature type="domain" description="ABC transporter" evidence="11">
    <location>
        <begin position="828"/>
        <end position="1070"/>
    </location>
</feature>
<dbReference type="PANTHER" id="PTHR19241">
    <property type="entry name" value="ATP-BINDING CASSETTE TRANSPORTER"/>
    <property type="match status" value="1"/>
</dbReference>
<dbReference type="InParanoid" id="A0A1Y2FCZ4"/>
<feature type="transmembrane region" description="Helical" evidence="10">
    <location>
        <begin position="1165"/>
        <end position="1186"/>
    </location>
</feature>
<evidence type="ECO:0000313" key="13">
    <source>
        <dbReference type="Proteomes" id="UP000193467"/>
    </source>
</evidence>
<dbReference type="CDD" id="cd03233">
    <property type="entry name" value="ABCG_PDR_domain1"/>
    <property type="match status" value="1"/>
</dbReference>
<dbReference type="InterPro" id="IPR010929">
    <property type="entry name" value="PDR_CDR_ABC"/>
</dbReference>